<dbReference type="InterPro" id="IPR011055">
    <property type="entry name" value="Dup_hybrid_motif"/>
</dbReference>
<evidence type="ECO:0000259" key="1">
    <source>
        <dbReference type="Pfam" id="PF01551"/>
    </source>
</evidence>
<protein>
    <submittedName>
        <fullName evidence="2">Murein DD-endopeptidase MepM/ murein hydrolase activator NlpD</fullName>
    </submittedName>
</protein>
<dbReference type="CDD" id="cd12797">
    <property type="entry name" value="M23_peptidase"/>
    <property type="match status" value="1"/>
</dbReference>
<dbReference type="Proteomes" id="UP000576209">
    <property type="component" value="Unassembled WGS sequence"/>
</dbReference>
<dbReference type="RefSeq" id="WP_183496032.1">
    <property type="nucleotide sequence ID" value="NZ_JACIFF010000006.1"/>
</dbReference>
<proteinExistence type="predicted"/>
<dbReference type="PANTHER" id="PTHR21666:SF268">
    <property type="entry name" value="PEPTIDASE M23 DOMAIN-CONTAINING PROTEIN"/>
    <property type="match status" value="1"/>
</dbReference>
<keyword evidence="2" id="KW-0378">Hydrolase</keyword>
<dbReference type="SUPFAM" id="SSF51261">
    <property type="entry name" value="Duplicated hybrid motif"/>
    <property type="match status" value="1"/>
</dbReference>
<dbReference type="PROSITE" id="PS51257">
    <property type="entry name" value="PROKAR_LIPOPROTEIN"/>
    <property type="match status" value="1"/>
</dbReference>
<comment type="caution">
    <text evidence="2">The sequence shown here is derived from an EMBL/GenBank/DDBJ whole genome shotgun (WGS) entry which is preliminary data.</text>
</comment>
<dbReference type="AlphaFoldDB" id="A0A840E8Y6"/>
<dbReference type="PANTHER" id="PTHR21666">
    <property type="entry name" value="PEPTIDASE-RELATED"/>
    <property type="match status" value="1"/>
</dbReference>
<gene>
    <name evidence="2" type="ORF">GGR28_002414</name>
</gene>
<name>A0A840E8Y6_9BACT</name>
<dbReference type="GO" id="GO:0004222">
    <property type="term" value="F:metalloendopeptidase activity"/>
    <property type="evidence" value="ECO:0007669"/>
    <property type="project" value="TreeGrafter"/>
</dbReference>
<dbReference type="Pfam" id="PF01551">
    <property type="entry name" value="Peptidase_M23"/>
    <property type="match status" value="1"/>
</dbReference>
<dbReference type="EMBL" id="JACIFF010000006">
    <property type="protein sequence ID" value="MBB4079787.1"/>
    <property type="molecule type" value="Genomic_DNA"/>
</dbReference>
<evidence type="ECO:0000313" key="3">
    <source>
        <dbReference type="Proteomes" id="UP000576209"/>
    </source>
</evidence>
<organism evidence="2 3">
    <name type="scientific">Neolewinella aquimaris</name>
    <dbReference type="NCBI Taxonomy" id="1835722"/>
    <lineage>
        <taxon>Bacteria</taxon>
        <taxon>Pseudomonadati</taxon>
        <taxon>Bacteroidota</taxon>
        <taxon>Saprospiria</taxon>
        <taxon>Saprospirales</taxon>
        <taxon>Lewinellaceae</taxon>
        <taxon>Neolewinella</taxon>
    </lineage>
</organism>
<keyword evidence="3" id="KW-1185">Reference proteome</keyword>
<dbReference type="InterPro" id="IPR016047">
    <property type="entry name" value="M23ase_b-sheet_dom"/>
</dbReference>
<dbReference type="Gene3D" id="2.70.70.10">
    <property type="entry name" value="Glucose Permease (Domain IIA)"/>
    <property type="match status" value="1"/>
</dbReference>
<feature type="domain" description="M23ase beta-sheet core" evidence="1">
    <location>
        <begin position="215"/>
        <end position="309"/>
    </location>
</feature>
<reference evidence="2 3" key="1">
    <citation type="submission" date="2020-08" db="EMBL/GenBank/DDBJ databases">
        <title>Genomic Encyclopedia of Type Strains, Phase IV (KMG-IV): sequencing the most valuable type-strain genomes for metagenomic binning, comparative biology and taxonomic classification.</title>
        <authorList>
            <person name="Goeker M."/>
        </authorList>
    </citation>
    <scope>NUCLEOTIDE SEQUENCE [LARGE SCALE GENOMIC DNA]</scope>
    <source>
        <strain evidence="2 3">DSM 105137</strain>
    </source>
</reference>
<dbReference type="InterPro" id="IPR050570">
    <property type="entry name" value="Cell_wall_metabolism_enzyme"/>
</dbReference>
<accession>A0A840E8Y6</accession>
<sequence>MSRRSSTLTPLLLLAGFLVVIGACNRFFGGVTDAVENILTPRTPREAFAHDSLEIDLPGEPLVTGWDTAYRRALTDTLTVDLPYRERLRYPAAVELSAISVRFYLPPGRRLTVAARPDSLGGPVFGELFAVGEDDAPEPRDALLRWKADAPQFSFETTARGGQQLLLVVQAAPGERGTYELTLRSDPVLTFPVAGASTRNIKSFWGDSRSGGRRTHQGNDIFAPRGTPLLAVADGRVSSTKVGGLGGKTVWLRDGEGRGLTYYYAHLDSQLVRTGQSVRRGDTVGLVGNTGNARTTPPHLHFGIYRNGARDPYSYLTGPDEAAGTVSYPLTEAPDAVPERGKHYLRRSPERDRSVVVRELRNTEPVTVLGATDRYYRIRTLAGETGFANFD</sequence>
<evidence type="ECO:0000313" key="2">
    <source>
        <dbReference type="EMBL" id="MBB4079787.1"/>
    </source>
</evidence>